<keyword evidence="5" id="KW-1133">Transmembrane helix</keyword>
<keyword evidence="9" id="KW-0119">Carbohydrate metabolism</keyword>
<organism evidence="10 11">
    <name type="scientific">Mytilus edulis</name>
    <name type="common">Blue mussel</name>
    <dbReference type="NCBI Taxonomy" id="6550"/>
    <lineage>
        <taxon>Eukaryota</taxon>
        <taxon>Metazoa</taxon>
        <taxon>Spiralia</taxon>
        <taxon>Lophotrochozoa</taxon>
        <taxon>Mollusca</taxon>
        <taxon>Bivalvia</taxon>
        <taxon>Autobranchia</taxon>
        <taxon>Pteriomorphia</taxon>
        <taxon>Mytilida</taxon>
        <taxon>Mytiloidea</taxon>
        <taxon>Mytilidae</taxon>
        <taxon>Mytilinae</taxon>
        <taxon>Mytilus</taxon>
    </lineage>
</organism>
<evidence type="ECO:0000313" key="10">
    <source>
        <dbReference type="EMBL" id="CAG2244154.1"/>
    </source>
</evidence>
<comment type="subcellular location">
    <subcellularLocation>
        <location evidence="1 9">Golgi apparatus membrane</location>
        <topology evidence="1 9">Single-pass type II membrane protein</topology>
    </subcellularLocation>
</comment>
<dbReference type="InterPro" id="IPR005331">
    <property type="entry name" value="Sulfotransferase"/>
</dbReference>
<evidence type="ECO:0000313" key="11">
    <source>
        <dbReference type="Proteomes" id="UP000683360"/>
    </source>
</evidence>
<evidence type="ECO:0000256" key="5">
    <source>
        <dbReference type="ARBA" id="ARBA00022989"/>
    </source>
</evidence>
<dbReference type="OrthoDB" id="6043894at2759"/>
<evidence type="ECO:0000256" key="9">
    <source>
        <dbReference type="RuleBase" id="RU364020"/>
    </source>
</evidence>
<dbReference type="Proteomes" id="UP000683360">
    <property type="component" value="Unassembled WGS sequence"/>
</dbReference>
<dbReference type="EMBL" id="CAJPWZ010002729">
    <property type="protein sequence ID" value="CAG2244154.1"/>
    <property type="molecule type" value="Genomic_DNA"/>
</dbReference>
<keyword evidence="9" id="KW-0735">Signal-anchor</keyword>
<dbReference type="GO" id="GO:0000139">
    <property type="term" value="C:Golgi membrane"/>
    <property type="evidence" value="ECO:0007669"/>
    <property type="project" value="UniProtKB-SubCell"/>
</dbReference>
<comment type="caution">
    <text evidence="10">The sequence shown here is derived from an EMBL/GenBank/DDBJ whole genome shotgun (WGS) entry which is preliminary data.</text>
</comment>
<dbReference type="PANTHER" id="PTHR12137:SF54">
    <property type="entry name" value="CARBOHYDRATE SULFOTRANSFERASE"/>
    <property type="match status" value="1"/>
</dbReference>
<keyword evidence="6 9" id="KW-0333">Golgi apparatus</keyword>
<sequence length="314" mass="37353">MGWRIGKVLTIAMTITGLYLVIEKFSKERYNRPLLLWSQGQSVMRTTKELFNRNFLPQTRHLSDIRSTNQTLKDQLTLSDNTCIENKLNRHIARQLKQNGKYAIVVSKYKLIFFWSEKSACTYWKRILQFIQGINRTILHDPRSGLKTLDMFSDCKIMEIMSNEQWVKAAFVREPRERILSSYLDKGQHRHVMNEVCKINRSLSFKEFLEIIKHCNDGHWSKQLRAPEYLYKQMMVGKFCDIASFTEKLLKRIGAWNEKVENWITSSKHIYQPHATNSKNKLLTYYNNTKSQDLIFNLFSDDYRVFGYDRTYLK</sequence>
<dbReference type="GO" id="GO:0008146">
    <property type="term" value="F:sulfotransferase activity"/>
    <property type="evidence" value="ECO:0007669"/>
    <property type="project" value="InterPro"/>
</dbReference>
<proteinExistence type="inferred from homology"/>
<keyword evidence="8 9" id="KW-0325">Glycoprotein</keyword>
<keyword evidence="7" id="KW-0472">Membrane</keyword>
<dbReference type="GO" id="GO:0016051">
    <property type="term" value="P:carbohydrate biosynthetic process"/>
    <property type="evidence" value="ECO:0007669"/>
    <property type="project" value="InterPro"/>
</dbReference>
<evidence type="ECO:0000256" key="1">
    <source>
        <dbReference type="ARBA" id="ARBA00004323"/>
    </source>
</evidence>
<keyword evidence="3 9" id="KW-0808">Transferase</keyword>
<evidence type="ECO:0000256" key="3">
    <source>
        <dbReference type="ARBA" id="ARBA00022679"/>
    </source>
</evidence>
<evidence type="ECO:0000256" key="6">
    <source>
        <dbReference type="ARBA" id="ARBA00023034"/>
    </source>
</evidence>
<name>A0A8S3UE93_MYTED</name>
<dbReference type="PANTHER" id="PTHR12137">
    <property type="entry name" value="CARBOHYDRATE SULFOTRANSFERASE"/>
    <property type="match status" value="1"/>
</dbReference>
<evidence type="ECO:0000256" key="2">
    <source>
        <dbReference type="ARBA" id="ARBA00006339"/>
    </source>
</evidence>
<gene>
    <name evidence="10" type="ORF">MEDL_56250</name>
</gene>
<keyword evidence="11" id="KW-1185">Reference proteome</keyword>
<dbReference type="AlphaFoldDB" id="A0A8S3UE93"/>
<keyword evidence="4" id="KW-0812">Transmembrane</keyword>
<protein>
    <recommendedName>
        <fullName evidence="9">Carbohydrate sulfotransferase</fullName>
        <ecNumber evidence="9">2.8.2.-</ecNumber>
    </recommendedName>
</protein>
<dbReference type="InterPro" id="IPR018011">
    <property type="entry name" value="Carb_sulfotrans_8-10"/>
</dbReference>
<accession>A0A8S3UE93</accession>
<dbReference type="Pfam" id="PF03567">
    <property type="entry name" value="Sulfotransfer_2"/>
    <property type="match status" value="1"/>
</dbReference>
<evidence type="ECO:0000256" key="7">
    <source>
        <dbReference type="ARBA" id="ARBA00023136"/>
    </source>
</evidence>
<comment type="similarity">
    <text evidence="2 9">Belongs to the sulfotransferase 2 family.</text>
</comment>
<reference evidence="10" key="1">
    <citation type="submission" date="2021-03" db="EMBL/GenBank/DDBJ databases">
        <authorList>
            <person name="Bekaert M."/>
        </authorList>
    </citation>
    <scope>NUCLEOTIDE SEQUENCE</scope>
</reference>
<evidence type="ECO:0000256" key="8">
    <source>
        <dbReference type="ARBA" id="ARBA00023180"/>
    </source>
</evidence>
<dbReference type="EC" id="2.8.2.-" evidence="9"/>
<evidence type="ECO:0000256" key="4">
    <source>
        <dbReference type="ARBA" id="ARBA00022692"/>
    </source>
</evidence>